<dbReference type="NCBIfam" id="NF002077">
    <property type="entry name" value="PRK00913.2-4"/>
    <property type="match status" value="1"/>
</dbReference>
<feature type="binding site" evidence="8">
    <location>
        <position position="327"/>
    </location>
    <ligand>
        <name>Mn(2+)</name>
        <dbReference type="ChEBI" id="CHEBI:29035"/>
        <label>1</label>
    </ligand>
</feature>
<dbReference type="CDD" id="cd00433">
    <property type="entry name" value="Peptidase_M17"/>
    <property type="match status" value="1"/>
</dbReference>
<feature type="active site" evidence="8">
    <location>
        <position position="408"/>
    </location>
</feature>
<dbReference type="PROSITE" id="PS00631">
    <property type="entry name" value="CYTOSOL_AP"/>
    <property type="match status" value="1"/>
</dbReference>
<feature type="binding site" evidence="8">
    <location>
        <position position="345"/>
    </location>
    <ligand>
        <name>Mn(2+)</name>
        <dbReference type="ChEBI" id="CHEBI:29035"/>
        <label>2</label>
    </ligand>
</feature>
<dbReference type="EMBL" id="JBHUEN010000032">
    <property type="protein sequence ID" value="MFD1882381.1"/>
    <property type="molecule type" value="Genomic_DNA"/>
</dbReference>
<evidence type="ECO:0000259" key="10">
    <source>
        <dbReference type="PROSITE" id="PS00631"/>
    </source>
</evidence>
<dbReference type="GO" id="GO:0004177">
    <property type="term" value="F:aminopeptidase activity"/>
    <property type="evidence" value="ECO:0007669"/>
    <property type="project" value="UniProtKB-KW"/>
</dbReference>
<feature type="binding site" evidence="8">
    <location>
        <position position="322"/>
    </location>
    <ligand>
        <name>Mn(2+)</name>
        <dbReference type="ChEBI" id="CHEBI:29035"/>
        <label>2</label>
    </ligand>
</feature>
<dbReference type="SUPFAM" id="SSF53187">
    <property type="entry name" value="Zn-dependent exopeptidases"/>
    <property type="match status" value="1"/>
</dbReference>
<dbReference type="RefSeq" id="WP_379142963.1">
    <property type="nucleotide sequence ID" value="NZ_JBHUEN010000032.1"/>
</dbReference>
<comment type="catalytic activity">
    <reaction evidence="2 8">
        <text>Release of an N-terminal amino acid, preferentially leucine, but not glutamic or aspartic acids.</text>
        <dbReference type="EC" id="3.4.11.10"/>
    </reaction>
</comment>
<dbReference type="PRINTS" id="PR00481">
    <property type="entry name" value="LAMNOPPTDASE"/>
</dbReference>
<dbReference type="InterPro" id="IPR023042">
    <property type="entry name" value="Peptidase_M17_leu_NH2_pept"/>
</dbReference>
<comment type="subcellular location">
    <subcellularLocation>
        <location evidence="8">Cytoplasm</location>
    </subcellularLocation>
</comment>
<keyword evidence="5 8" id="KW-0645">Protease</keyword>
<dbReference type="EC" id="3.4.11.1" evidence="8"/>
<comment type="catalytic activity">
    <reaction evidence="1 8">
        <text>Release of an N-terminal amino acid, Xaa-|-Yaa-, in which Xaa is preferably Leu, but may be other amino acids including Pro although not Arg or Lys, and Yaa may be Pro. Amino acid amides and methyl esters are also readily hydrolyzed, but rates on arylamides are exceedingly low.</text>
        <dbReference type="EC" id="3.4.11.1"/>
    </reaction>
</comment>
<comment type="similarity">
    <text evidence="3 8">Belongs to the peptidase M17 family.</text>
</comment>
<evidence type="ECO:0000313" key="11">
    <source>
        <dbReference type="EMBL" id="MFD1882381.1"/>
    </source>
</evidence>
<evidence type="ECO:0000256" key="8">
    <source>
        <dbReference type="HAMAP-Rule" id="MF_00181"/>
    </source>
</evidence>
<feature type="binding site" evidence="8">
    <location>
        <position position="404"/>
    </location>
    <ligand>
        <name>Mn(2+)</name>
        <dbReference type="ChEBI" id="CHEBI:29035"/>
        <label>1</label>
    </ligand>
</feature>
<accession>A0ABW4R7Y9</accession>
<dbReference type="Gene3D" id="3.40.630.10">
    <property type="entry name" value="Zn peptidases"/>
    <property type="match status" value="1"/>
</dbReference>
<comment type="function">
    <text evidence="8">Presumably involved in the processing and regular turnover of intracellular proteins. Catalyzes the removal of unsubstituted N-terminal amino acids from various peptides.</text>
</comment>
<dbReference type="Gene3D" id="3.40.220.10">
    <property type="entry name" value="Leucine Aminopeptidase, subunit E, domain 1"/>
    <property type="match status" value="1"/>
</dbReference>
<sequence>MTEIPQIHLAQTRTEGLSTRKGRIAIVMPPGGGGALPVKGLGRGVRQIVARARASDKWKSIKPGGVIEIAFPGGIAADSLLLVALPRRATVAEARKAGAAIGARLGGVDTLVLAGSHARADEMALGIALRAYAFDAYKTKSKGEAGTDQDGAAAGDAAGDAVAARAPRGVSRTGAGADARLSDGAATSAPEPDAADTDVADTDVDAEKAAAGRARLTLMVDDPEKLAKSVASNAALAEGVFFTRDLVNEPANVLTTSDFADRLKAMETLGLEVEVLEEDALAKLGMLALLGVGQGSESPSKVVVMRWNGGEKGGRPLALVGKGVVFDTGGISIKPAAGMEEMTMDMGGAGVVAGVMRTLALRRAPANVVGLVGLVENMPDGRAQRPGDIVRSMKGDTIEVVNTDAEGRLVLADVLWYAQQTYDPTAIIDLATLTGAVIIALGHENAGVFSNDDALANGLLKAAEAEGEGAWRLPLGPAYDELINCRLADVKNTGGRPAGSITAAQFLQRFIRKDQPWVHIDIAGVALPPGETTLAPRGASGWGVMTLDRLIRDRFEKG</sequence>
<evidence type="ECO:0000313" key="12">
    <source>
        <dbReference type="Proteomes" id="UP001597213"/>
    </source>
</evidence>
<dbReference type="InterPro" id="IPR000819">
    <property type="entry name" value="Peptidase_M17_C"/>
</dbReference>
<dbReference type="EC" id="3.4.11.10" evidence="8"/>
<dbReference type="HAMAP" id="MF_00181">
    <property type="entry name" value="Cytosol_peptidase_M17"/>
    <property type="match status" value="1"/>
</dbReference>
<evidence type="ECO:0000256" key="5">
    <source>
        <dbReference type="ARBA" id="ARBA00022670"/>
    </source>
</evidence>
<dbReference type="Proteomes" id="UP001597213">
    <property type="component" value="Unassembled WGS sequence"/>
</dbReference>
<feature type="binding site" evidence="8">
    <location>
        <position position="406"/>
    </location>
    <ligand>
        <name>Mn(2+)</name>
        <dbReference type="ChEBI" id="CHEBI:29035"/>
        <label>2</label>
    </ligand>
</feature>
<evidence type="ECO:0000256" key="1">
    <source>
        <dbReference type="ARBA" id="ARBA00000135"/>
    </source>
</evidence>
<dbReference type="NCBIfam" id="NF002075">
    <property type="entry name" value="PRK00913.2-2"/>
    <property type="match status" value="1"/>
</dbReference>
<keyword evidence="12" id="KW-1185">Reference proteome</keyword>
<evidence type="ECO:0000256" key="3">
    <source>
        <dbReference type="ARBA" id="ARBA00009528"/>
    </source>
</evidence>
<evidence type="ECO:0000256" key="2">
    <source>
        <dbReference type="ARBA" id="ARBA00000967"/>
    </source>
</evidence>
<feature type="domain" description="Cytosol aminopeptidase" evidence="10">
    <location>
        <begin position="402"/>
        <end position="409"/>
    </location>
</feature>
<dbReference type="InterPro" id="IPR043472">
    <property type="entry name" value="Macro_dom-like"/>
</dbReference>
<evidence type="ECO:0000256" key="9">
    <source>
        <dbReference type="SAM" id="MobiDB-lite"/>
    </source>
</evidence>
<protein>
    <recommendedName>
        <fullName evidence="8">Probable cytosol aminopeptidase</fullName>
        <ecNumber evidence="8">3.4.11.1</ecNumber>
    </recommendedName>
    <alternativeName>
        <fullName evidence="8">Leucine aminopeptidase</fullName>
        <shortName evidence="8">LAP</shortName>
        <ecNumber evidence="8">3.4.11.10</ecNumber>
    </alternativeName>
    <alternativeName>
        <fullName evidence="8">Leucyl aminopeptidase</fullName>
    </alternativeName>
</protein>
<reference evidence="12" key="1">
    <citation type="journal article" date="2019" name="Int. J. Syst. Evol. Microbiol.">
        <title>The Global Catalogue of Microorganisms (GCM) 10K type strain sequencing project: providing services to taxonomists for standard genome sequencing and annotation.</title>
        <authorList>
            <consortium name="The Broad Institute Genomics Platform"/>
            <consortium name="The Broad Institute Genome Sequencing Center for Infectious Disease"/>
            <person name="Wu L."/>
            <person name="Ma J."/>
        </authorList>
    </citation>
    <scope>NUCLEOTIDE SEQUENCE [LARGE SCALE GENOMIC DNA]</scope>
    <source>
        <strain evidence="12">CCUG 56029</strain>
    </source>
</reference>
<keyword evidence="7 8" id="KW-0464">Manganese</keyword>
<feature type="binding site" evidence="8">
    <location>
        <position position="327"/>
    </location>
    <ligand>
        <name>Mn(2+)</name>
        <dbReference type="ChEBI" id="CHEBI:29035"/>
        <label>2</label>
    </ligand>
</feature>
<dbReference type="InterPro" id="IPR011356">
    <property type="entry name" value="Leucine_aapep/pepB"/>
</dbReference>
<evidence type="ECO:0000256" key="6">
    <source>
        <dbReference type="ARBA" id="ARBA00022801"/>
    </source>
</evidence>
<keyword evidence="8" id="KW-0963">Cytoplasm</keyword>
<comment type="caution">
    <text evidence="11">The sequence shown here is derived from an EMBL/GenBank/DDBJ whole genome shotgun (WGS) entry which is preliminary data.</text>
</comment>
<comment type="cofactor">
    <cofactor evidence="8">
        <name>Mn(2+)</name>
        <dbReference type="ChEBI" id="CHEBI:29035"/>
    </cofactor>
    <text evidence="8">Binds 2 manganese ions per subunit.</text>
</comment>
<feature type="region of interest" description="Disordered" evidence="9">
    <location>
        <begin position="165"/>
        <end position="199"/>
    </location>
</feature>
<feature type="active site" evidence="8">
    <location>
        <position position="334"/>
    </location>
</feature>
<name>A0ABW4R7Y9_9RHOB</name>
<evidence type="ECO:0000256" key="4">
    <source>
        <dbReference type="ARBA" id="ARBA00022438"/>
    </source>
</evidence>
<dbReference type="PANTHER" id="PTHR11963:SF23">
    <property type="entry name" value="CYTOSOL AMINOPEPTIDASE"/>
    <property type="match status" value="1"/>
</dbReference>
<dbReference type="SUPFAM" id="SSF52949">
    <property type="entry name" value="Macro domain-like"/>
    <property type="match status" value="1"/>
</dbReference>
<proteinExistence type="inferred from homology"/>
<feature type="binding site" evidence="8">
    <location>
        <position position="406"/>
    </location>
    <ligand>
        <name>Mn(2+)</name>
        <dbReference type="ChEBI" id="CHEBI:29035"/>
        <label>1</label>
    </ligand>
</feature>
<dbReference type="PANTHER" id="PTHR11963">
    <property type="entry name" value="LEUCINE AMINOPEPTIDASE-RELATED"/>
    <property type="match status" value="1"/>
</dbReference>
<evidence type="ECO:0000256" key="7">
    <source>
        <dbReference type="ARBA" id="ARBA00023211"/>
    </source>
</evidence>
<keyword evidence="4 8" id="KW-0031">Aminopeptidase</keyword>
<keyword evidence="6 8" id="KW-0378">Hydrolase</keyword>
<organism evidence="11 12">
    <name type="scientific">Paracoccus pacificus</name>
    <dbReference type="NCBI Taxonomy" id="1463598"/>
    <lineage>
        <taxon>Bacteria</taxon>
        <taxon>Pseudomonadati</taxon>
        <taxon>Pseudomonadota</taxon>
        <taxon>Alphaproteobacteria</taxon>
        <taxon>Rhodobacterales</taxon>
        <taxon>Paracoccaceae</taxon>
        <taxon>Paracoccus</taxon>
    </lineage>
</organism>
<gene>
    <name evidence="8" type="primary">pepA</name>
    <name evidence="11" type="ORF">ACFSCT_11715</name>
</gene>
<dbReference type="Pfam" id="PF00883">
    <property type="entry name" value="Peptidase_M17"/>
    <property type="match status" value="1"/>
</dbReference>
<keyword evidence="8" id="KW-0479">Metal-binding</keyword>